<feature type="transmembrane region" description="Helical" evidence="8">
    <location>
        <begin position="239"/>
        <end position="259"/>
    </location>
</feature>
<evidence type="ECO:0000313" key="9">
    <source>
        <dbReference type="EMBL" id="GHG62803.1"/>
    </source>
</evidence>
<dbReference type="CDD" id="cd17394">
    <property type="entry name" value="MFS_FucP_like"/>
    <property type="match status" value="1"/>
</dbReference>
<dbReference type="RefSeq" id="WP_229833464.1">
    <property type="nucleotide sequence ID" value="NZ_BNAO01000002.1"/>
</dbReference>
<sequence>MEKTLTSQSRQSTLSPMLIIGTLFFVFGFVTWLNGALIPFLQIVCELNEFQALLVTFAFYIAYTVMALPMSFLLNVLGYKKGMLAGLLIMAVGALLFIPAAQSAWYPLFLLALFTLGTGLTILQTATNPYIVCIGPHESAAMRISIMGLVNKAAGIIVPVVFAALVLSDIEQFSADALALLTAAERQVQLAELSARLVLPYVYMTGALLLLAVFIWFAPLPELPQEEGVDAKGKGYIKAAFAYPQLVLGVVALFCYVGVEVIAGDTIGLYGSQLGVAHFGILTSYTMSFMVLGYILGVLLIPRYLSQSLALKLSAIFGLLFSFGVLFSSTNSQQLSLWVFGWMGIPVVPDTVFFVALLGLANALVWPAVWPLALAGLGKLTATGSAMLIMGIAGGALLPLTYGYLAETSGNSQGAYWILLPCYLFILFYAFKGHKLTAWSRK</sequence>
<evidence type="ECO:0000256" key="3">
    <source>
        <dbReference type="ARBA" id="ARBA00009120"/>
    </source>
</evidence>
<keyword evidence="5 8" id="KW-0812">Transmembrane</keyword>
<feature type="transmembrane region" description="Helical" evidence="8">
    <location>
        <begin position="380"/>
        <end position="402"/>
    </location>
</feature>
<dbReference type="EMBL" id="BNAO01000002">
    <property type="protein sequence ID" value="GHG62803.1"/>
    <property type="molecule type" value="Genomic_DNA"/>
</dbReference>
<reference evidence="10" key="1">
    <citation type="journal article" date="2019" name="Int. J. Syst. Evol. Microbiol.">
        <title>The Global Catalogue of Microorganisms (GCM) 10K type strain sequencing project: providing services to taxonomists for standard genome sequencing and annotation.</title>
        <authorList>
            <consortium name="The Broad Institute Genomics Platform"/>
            <consortium name="The Broad Institute Genome Sequencing Center for Infectious Disease"/>
            <person name="Wu L."/>
            <person name="Ma J."/>
        </authorList>
    </citation>
    <scope>NUCLEOTIDE SEQUENCE [LARGE SCALE GENOMIC DNA]</scope>
    <source>
        <strain evidence="10">CGMCC 1.7003</strain>
    </source>
</reference>
<dbReference type="PANTHER" id="PTHR43702">
    <property type="entry name" value="L-FUCOSE-PROTON SYMPORTER"/>
    <property type="match status" value="1"/>
</dbReference>
<evidence type="ECO:0000256" key="4">
    <source>
        <dbReference type="ARBA" id="ARBA00022475"/>
    </source>
</evidence>
<evidence type="ECO:0000313" key="10">
    <source>
        <dbReference type="Proteomes" id="UP000659697"/>
    </source>
</evidence>
<dbReference type="InterPro" id="IPR050375">
    <property type="entry name" value="MFS_TsgA-like"/>
</dbReference>
<feature type="transmembrane region" description="Helical" evidence="8">
    <location>
        <begin position="279"/>
        <end position="301"/>
    </location>
</feature>
<comment type="function">
    <text evidence="1">Intake of glucose and galactose.</text>
</comment>
<comment type="subcellular location">
    <subcellularLocation>
        <location evidence="2">Cell inner membrane</location>
        <topology evidence="2">Multi-pass membrane protein</topology>
    </subcellularLocation>
</comment>
<feature type="transmembrane region" description="Helical" evidence="8">
    <location>
        <begin position="352"/>
        <end position="373"/>
    </location>
</feature>
<dbReference type="InterPro" id="IPR036259">
    <property type="entry name" value="MFS_trans_sf"/>
</dbReference>
<feature type="transmembrane region" description="Helical" evidence="8">
    <location>
        <begin position="12"/>
        <end position="33"/>
    </location>
</feature>
<feature type="transmembrane region" description="Helical" evidence="8">
    <location>
        <begin position="144"/>
        <end position="167"/>
    </location>
</feature>
<keyword evidence="10" id="KW-1185">Reference proteome</keyword>
<accession>A0ABQ3KWS4</accession>
<protein>
    <submittedName>
        <fullName evidence="9">Glucose/galactose MFS transporter</fullName>
    </submittedName>
</protein>
<comment type="similarity">
    <text evidence="3">Belongs to the major facilitator superfamily. FHS transporter (TC 2.A.1.7) family.</text>
</comment>
<evidence type="ECO:0000256" key="1">
    <source>
        <dbReference type="ARBA" id="ARBA00003321"/>
    </source>
</evidence>
<feature type="transmembrane region" description="Helical" evidence="8">
    <location>
        <begin position="414"/>
        <end position="431"/>
    </location>
</feature>
<feature type="transmembrane region" description="Helical" evidence="8">
    <location>
        <begin position="108"/>
        <end position="132"/>
    </location>
</feature>
<dbReference type="PANTHER" id="PTHR43702:SF12">
    <property type="entry name" value="N-ACETYL GLUCOSAMINE TRANSPORTER NAGP"/>
    <property type="match status" value="1"/>
</dbReference>
<name>A0ABQ3KWS4_9ALTE</name>
<dbReference type="Proteomes" id="UP000659697">
    <property type="component" value="Unassembled WGS sequence"/>
</dbReference>
<comment type="caution">
    <text evidence="9">The sequence shown here is derived from an EMBL/GenBank/DDBJ whole genome shotgun (WGS) entry which is preliminary data.</text>
</comment>
<keyword evidence="4" id="KW-1003">Cell membrane</keyword>
<feature type="transmembrane region" description="Helical" evidence="8">
    <location>
        <begin position="198"/>
        <end position="218"/>
    </location>
</feature>
<dbReference type="InterPro" id="IPR011701">
    <property type="entry name" value="MFS"/>
</dbReference>
<keyword evidence="6 8" id="KW-1133">Transmembrane helix</keyword>
<feature type="transmembrane region" description="Helical" evidence="8">
    <location>
        <begin position="53"/>
        <end position="77"/>
    </location>
</feature>
<dbReference type="Pfam" id="PF07690">
    <property type="entry name" value="MFS_1"/>
    <property type="match status" value="1"/>
</dbReference>
<feature type="transmembrane region" description="Helical" evidence="8">
    <location>
        <begin position="84"/>
        <end position="102"/>
    </location>
</feature>
<dbReference type="InterPro" id="IPR005964">
    <property type="entry name" value="Glc/Gal_transptr_bac"/>
</dbReference>
<keyword evidence="7 8" id="KW-0472">Membrane</keyword>
<gene>
    <name evidence="9" type="primary">nagP</name>
    <name evidence="9" type="ORF">GCM10010919_08000</name>
</gene>
<evidence type="ECO:0000256" key="2">
    <source>
        <dbReference type="ARBA" id="ARBA00004429"/>
    </source>
</evidence>
<dbReference type="Gene3D" id="1.20.1250.20">
    <property type="entry name" value="MFS general substrate transporter like domains"/>
    <property type="match status" value="2"/>
</dbReference>
<evidence type="ECO:0000256" key="7">
    <source>
        <dbReference type="ARBA" id="ARBA00023136"/>
    </source>
</evidence>
<organism evidence="9 10">
    <name type="scientific">Alishewanella longhuensis</name>
    <dbReference type="NCBI Taxonomy" id="1091037"/>
    <lineage>
        <taxon>Bacteria</taxon>
        <taxon>Pseudomonadati</taxon>
        <taxon>Pseudomonadota</taxon>
        <taxon>Gammaproteobacteria</taxon>
        <taxon>Alteromonadales</taxon>
        <taxon>Alteromonadaceae</taxon>
        <taxon>Alishewanella</taxon>
    </lineage>
</organism>
<evidence type="ECO:0000256" key="6">
    <source>
        <dbReference type="ARBA" id="ARBA00022989"/>
    </source>
</evidence>
<proteinExistence type="inferred from homology"/>
<evidence type="ECO:0000256" key="5">
    <source>
        <dbReference type="ARBA" id="ARBA00022692"/>
    </source>
</evidence>
<feature type="transmembrane region" description="Helical" evidence="8">
    <location>
        <begin position="313"/>
        <end position="332"/>
    </location>
</feature>
<dbReference type="NCBIfam" id="TIGR01272">
    <property type="entry name" value="gluP"/>
    <property type="match status" value="1"/>
</dbReference>
<dbReference type="SUPFAM" id="SSF103473">
    <property type="entry name" value="MFS general substrate transporter"/>
    <property type="match status" value="1"/>
</dbReference>
<evidence type="ECO:0000256" key="8">
    <source>
        <dbReference type="SAM" id="Phobius"/>
    </source>
</evidence>